<dbReference type="GO" id="GO:0004309">
    <property type="term" value="F:exopolyphosphatase activity"/>
    <property type="evidence" value="ECO:0007669"/>
    <property type="project" value="TreeGrafter"/>
</dbReference>
<dbReference type="PANTHER" id="PTHR12112">
    <property type="entry name" value="BNIP - RELATED"/>
    <property type="match status" value="1"/>
</dbReference>
<dbReference type="GO" id="GO:0005737">
    <property type="term" value="C:cytoplasm"/>
    <property type="evidence" value="ECO:0007669"/>
    <property type="project" value="TreeGrafter"/>
</dbReference>
<keyword evidence="3" id="KW-1185">Reference proteome</keyword>
<protein>
    <recommendedName>
        <fullName evidence="1">DDH domain-containing protein</fullName>
    </recommendedName>
</protein>
<reference evidence="2" key="1">
    <citation type="submission" date="2021-02" db="EMBL/GenBank/DDBJ databases">
        <authorList>
            <person name="Steward A R."/>
        </authorList>
    </citation>
    <scope>NUCLEOTIDE SEQUENCE</scope>
</reference>
<organism evidence="2 3">
    <name type="scientific">Pieris macdunnoughi</name>
    <dbReference type="NCBI Taxonomy" id="345717"/>
    <lineage>
        <taxon>Eukaryota</taxon>
        <taxon>Metazoa</taxon>
        <taxon>Ecdysozoa</taxon>
        <taxon>Arthropoda</taxon>
        <taxon>Hexapoda</taxon>
        <taxon>Insecta</taxon>
        <taxon>Pterygota</taxon>
        <taxon>Neoptera</taxon>
        <taxon>Endopterygota</taxon>
        <taxon>Lepidoptera</taxon>
        <taxon>Glossata</taxon>
        <taxon>Ditrysia</taxon>
        <taxon>Papilionoidea</taxon>
        <taxon>Pieridae</taxon>
        <taxon>Pierinae</taxon>
        <taxon>Pieris</taxon>
    </lineage>
</organism>
<dbReference type="Proteomes" id="UP000663880">
    <property type="component" value="Unassembled WGS sequence"/>
</dbReference>
<dbReference type="AlphaFoldDB" id="A0A821XH11"/>
<dbReference type="InterPro" id="IPR001667">
    <property type="entry name" value="DDH_dom"/>
</dbReference>
<evidence type="ECO:0000259" key="1">
    <source>
        <dbReference type="Pfam" id="PF01368"/>
    </source>
</evidence>
<dbReference type="OrthoDB" id="374045at2759"/>
<dbReference type="EMBL" id="CAJOBZ010000068">
    <property type="protein sequence ID" value="CAF4943666.1"/>
    <property type="molecule type" value="Genomic_DNA"/>
</dbReference>
<evidence type="ECO:0000313" key="3">
    <source>
        <dbReference type="Proteomes" id="UP000663880"/>
    </source>
</evidence>
<dbReference type="Gene3D" id="3.90.1640.10">
    <property type="entry name" value="inorganic pyrophosphatase (n-terminal core)"/>
    <property type="match status" value="1"/>
</dbReference>
<accession>A0A821XH11</accession>
<dbReference type="InterPro" id="IPR038763">
    <property type="entry name" value="DHH_sf"/>
</dbReference>
<proteinExistence type="predicted"/>
<gene>
    <name evidence="2" type="ORF">PMACD_LOCUS14964</name>
</gene>
<feature type="domain" description="DDH" evidence="1">
    <location>
        <begin position="22"/>
        <end position="185"/>
    </location>
</feature>
<name>A0A821XH11_9NEOP</name>
<sequence length="340" mass="38864">MEDYLNYTLNVLKSRNYVNLTIVLGNESCDLDSAVSSLVYATFLHWQHQKMKCKVCTRNKRNESTYKDDIFVSLLDVDRQDLPLKTEVAFCFKGHGLRENFLLFRDDIDLKKLVEEGKINIVLVDHHVLSKKYEFLSPYVTEIIDHRPIDKNNWSYKDDVRSTIEIVGSCCTLVTQRIQDLSALMNRGDFFDDYEMCADLLHSVILLDTVNFSKEVNKATPHDKDKVEFLENILKPSDCMEERKLKVQRLVEARSDVALLDAAQLLRKDVKILGDVLIPSFPILVEVYLRKPEALKAVSEALSQRNCTVALLLGMDLTGALRRDGAIISDDAEKVELVSS</sequence>
<dbReference type="Pfam" id="PF01368">
    <property type="entry name" value="DHH"/>
    <property type="match status" value="1"/>
</dbReference>
<comment type="caution">
    <text evidence="2">The sequence shown here is derived from an EMBL/GenBank/DDBJ whole genome shotgun (WGS) entry which is preliminary data.</text>
</comment>
<evidence type="ECO:0000313" key="2">
    <source>
        <dbReference type="EMBL" id="CAF4943666.1"/>
    </source>
</evidence>
<dbReference type="SUPFAM" id="SSF64182">
    <property type="entry name" value="DHH phosphoesterases"/>
    <property type="match status" value="1"/>
</dbReference>
<dbReference type="PANTHER" id="PTHR12112:SF39">
    <property type="entry name" value="EG:152A3.5 PROTEIN (FBGN0003116_PN PROTEIN)"/>
    <property type="match status" value="1"/>
</dbReference>